<feature type="region of interest" description="Disordered" evidence="1">
    <location>
        <begin position="500"/>
        <end position="535"/>
    </location>
</feature>
<keyword evidence="2" id="KW-0472">Membrane</keyword>
<gene>
    <name evidence="3" type="ORF">CCMP2556_LOCUS5042</name>
</gene>
<feature type="transmembrane region" description="Helical" evidence="2">
    <location>
        <begin position="130"/>
        <end position="148"/>
    </location>
</feature>
<keyword evidence="2" id="KW-1133">Transmembrane helix</keyword>
<evidence type="ECO:0000313" key="3">
    <source>
        <dbReference type="EMBL" id="CAK8997909.1"/>
    </source>
</evidence>
<evidence type="ECO:0000256" key="2">
    <source>
        <dbReference type="SAM" id="Phobius"/>
    </source>
</evidence>
<keyword evidence="2" id="KW-0812">Transmembrane</keyword>
<comment type="caution">
    <text evidence="3">The sequence shown here is derived from an EMBL/GenBank/DDBJ whole genome shotgun (WGS) entry which is preliminary data.</text>
</comment>
<evidence type="ECO:0000256" key="1">
    <source>
        <dbReference type="SAM" id="MobiDB-lite"/>
    </source>
</evidence>
<reference evidence="3 4" key="1">
    <citation type="submission" date="2024-02" db="EMBL/GenBank/DDBJ databases">
        <authorList>
            <person name="Chen Y."/>
            <person name="Shah S."/>
            <person name="Dougan E. K."/>
            <person name="Thang M."/>
            <person name="Chan C."/>
        </authorList>
    </citation>
    <scope>NUCLEOTIDE SEQUENCE [LARGE SCALE GENOMIC DNA]</scope>
</reference>
<sequence length="547" mass="61039">MERSTAFQCGAVTLEVLTLLCMTSWIWHPNSRKTIPSSRTMVQALMKWCRKPMSQETFQELDLLRCKKICRIWQLILAGIIIRTIVGQVLLAFGSLSSMADYDLAFFVQGFLALLVTWKPQIITPKTVDASIITCLFAWNGCLLPVLDRLDVRDVVTLSFSFRFVFLVMAQRNSTIFLGMGLNFLQTYWMASVQSDLHLCSSLIQLPIYPLLVTVLVVMLVGLYIARNLMEENATLKHALEGRTVELGVVTSLLNASYDAVVEVDDSWKLLGESTRLLSTMLGYGESEAGEVRSSLLDFFTEEDQERISQQVRSSIKSESTSVMALNADMLTLDQTPVKVELFHAQFRSLANQRCFLVGLRELSDEPFMAEATSSCSSKEVVASEDLFVAFDVENFNMFILSSAMERWCQEELSKIPESVLEISSAPEALRSQLQHLEEMKVEQETTLRFNLIGAGEVSASLSLEHDASLGRMVGILTIPCRSKSTDPAGALTQVSVQGWKFPDDQRGGSSDASARGGRSQRSQGSVRRWPSSGFISKLHNPRTLQL</sequence>
<proteinExistence type="predicted"/>
<keyword evidence="4" id="KW-1185">Reference proteome</keyword>
<organism evidence="3 4">
    <name type="scientific">Durusdinium trenchii</name>
    <dbReference type="NCBI Taxonomy" id="1381693"/>
    <lineage>
        <taxon>Eukaryota</taxon>
        <taxon>Sar</taxon>
        <taxon>Alveolata</taxon>
        <taxon>Dinophyceae</taxon>
        <taxon>Suessiales</taxon>
        <taxon>Symbiodiniaceae</taxon>
        <taxon>Durusdinium</taxon>
    </lineage>
</organism>
<feature type="transmembrane region" description="Helical" evidence="2">
    <location>
        <begin position="160"/>
        <end position="185"/>
    </location>
</feature>
<name>A0ABP0I912_9DINO</name>
<feature type="transmembrane region" description="Helical" evidence="2">
    <location>
        <begin position="206"/>
        <end position="226"/>
    </location>
</feature>
<feature type="transmembrane region" description="Helical" evidence="2">
    <location>
        <begin position="72"/>
        <end position="93"/>
    </location>
</feature>
<evidence type="ECO:0000313" key="4">
    <source>
        <dbReference type="Proteomes" id="UP001642484"/>
    </source>
</evidence>
<accession>A0ABP0I912</accession>
<protein>
    <recommendedName>
        <fullName evidence="5">PAS domain-containing protein</fullName>
    </recommendedName>
</protein>
<feature type="compositionally biased region" description="Low complexity" evidence="1">
    <location>
        <begin position="508"/>
        <end position="529"/>
    </location>
</feature>
<dbReference type="Proteomes" id="UP001642484">
    <property type="component" value="Unassembled WGS sequence"/>
</dbReference>
<dbReference type="EMBL" id="CAXAMN010002125">
    <property type="protein sequence ID" value="CAK8997909.1"/>
    <property type="molecule type" value="Genomic_DNA"/>
</dbReference>
<evidence type="ECO:0008006" key="5">
    <source>
        <dbReference type="Google" id="ProtNLM"/>
    </source>
</evidence>